<keyword evidence="1" id="KW-0812">Transmembrane</keyword>
<keyword evidence="1" id="KW-0472">Membrane</keyword>
<feature type="transmembrane region" description="Helical" evidence="1">
    <location>
        <begin position="6"/>
        <end position="26"/>
    </location>
</feature>
<dbReference type="EMBL" id="AOLK01000005">
    <property type="protein sequence ID" value="ELZ88828.1"/>
    <property type="molecule type" value="Genomic_DNA"/>
</dbReference>
<reference evidence="2 3" key="1">
    <citation type="journal article" date="2014" name="PLoS Genet.">
        <title>Phylogenetically driven sequencing of extremely halophilic archaea reveals strategies for static and dynamic osmo-response.</title>
        <authorList>
            <person name="Becker E.A."/>
            <person name="Seitzer P.M."/>
            <person name="Tritt A."/>
            <person name="Larsen D."/>
            <person name="Krusor M."/>
            <person name="Yao A.I."/>
            <person name="Wu D."/>
            <person name="Madern D."/>
            <person name="Eisen J.A."/>
            <person name="Darling A.E."/>
            <person name="Facciotti M.T."/>
        </authorList>
    </citation>
    <scope>NUCLEOTIDE SEQUENCE [LARGE SCALE GENOMIC DNA]</scope>
    <source>
        <strain evidence="2 3">ATCC BAA-1513</strain>
    </source>
</reference>
<organism evidence="2 3">
    <name type="scientific">Haloferax elongans ATCC BAA-1513</name>
    <dbReference type="NCBI Taxonomy" id="1230453"/>
    <lineage>
        <taxon>Archaea</taxon>
        <taxon>Methanobacteriati</taxon>
        <taxon>Methanobacteriota</taxon>
        <taxon>Stenosarchaea group</taxon>
        <taxon>Halobacteria</taxon>
        <taxon>Halobacteriales</taxon>
        <taxon>Haloferacaceae</taxon>
        <taxon>Haloferax</taxon>
    </lineage>
</organism>
<feature type="transmembrane region" description="Helical" evidence="1">
    <location>
        <begin position="38"/>
        <end position="64"/>
    </location>
</feature>
<comment type="caution">
    <text evidence="2">The sequence shown here is derived from an EMBL/GenBank/DDBJ whole genome shotgun (WGS) entry which is preliminary data.</text>
</comment>
<accession>M0HYM0</accession>
<evidence type="ECO:0000313" key="3">
    <source>
        <dbReference type="Proteomes" id="UP000011612"/>
    </source>
</evidence>
<dbReference type="AlphaFoldDB" id="M0HYM0"/>
<dbReference type="Proteomes" id="UP000011612">
    <property type="component" value="Unassembled WGS sequence"/>
</dbReference>
<keyword evidence="3" id="KW-1185">Reference proteome</keyword>
<sequence>MATLGLWTNAVGLLISIAGTLLLFLHTTNQYHSAIQDIGSIAVGYLGLILLGMSVSVTGVALLLKANLD</sequence>
<name>M0HYM0_HALEO</name>
<gene>
    <name evidence="2" type="ORF">C453_01155</name>
</gene>
<evidence type="ECO:0000256" key="1">
    <source>
        <dbReference type="SAM" id="Phobius"/>
    </source>
</evidence>
<protein>
    <submittedName>
        <fullName evidence="2">Uncharacterized protein</fullName>
    </submittedName>
</protein>
<keyword evidence="1" id="KW-1133">Transmembrane helix</keyword>
<evidence type="ECO:0000313" key="2">
    <source>
        <dbReference type="EMBL" id="ELZ88828.1"/>
    </source>
</evidence>
<proteinExistence type="predicted"/>